<dbReference type="AlphaFoldDB" id="A0A0T9LNT8"/>
<dbReference type="InterPro" id="IPR003018">
    <property type="entry name" value="GAF"/>
</dbReference>
<dbReference type="SMART" id="SM00086">
    <property type="entry name" value="PAC"/>
    <property type="match status" value="2"/>
</dbReference>
<dbReference type="PANTHER" id="PTHR44757">
    <property type="entry name" value="DIGUANYLATE CYCLASE DGCP"/>
    <property type="match status" value="1"/>
</dbReference>
<feature type="domain" description="EAL" evidence="3">
    <location>
        <begin position="608"/>
        <end position="862"/>
    </location>
</feature>
<dbReference type="InterPro" id="IPR001633">
    <property type="entry name" value="EAL_dom"/>
</dbReference>
<feature type="domain" description="PAS" evidence="1">
    <location>
        <begin position="33"/>
        <end position="67"/>
    </location>
</feature>
<dbReference type="Gene3D" id="3.20.20.450">
    <property type="entry name" value="EAL domain"/>
    <property type="match status" value="1"/>
</dbReference>
<dbReference type="STRING" id="631.CH53_3841"/>
<dbReference type="PROSITE" id="PS50887">
    <property type="entry name" value="GGDEF"/>
    <property type="match status" value="1"/>
</dbReference>
<dbReference type="Pfam" id="PF13426">
    <property type="entry name" value="PAS_9"/>
    <property type="match status" value="1"/>
</dbReference>
<dbReference type="SMART" id="SM00065">
    <property type="entry name" value="GAF"/>
    <property type="match status" value="1"/>
</dbReference>
<dbReference type="SUPFAM" id="SSF55785">
    <property type="entry name" value="PYP-like sensor domain (PAS domain)"/>
    <property type="match status" value="2"/>
</dbReference>
<dbReference type="NCBIfam" id="TIGR00254">
    <property type="entry name" value="GGDEF"/>
    <property type="match status" value="1"/>
</dbReference>
<feature type="domain" description="GGDEF" evidence="4">
    <location>
        <begin position="467"/>
        <end position="599"/>
    </location>
</feature>
<dbReference type="Pfam" id="PF00563">
    <property type="entry name" value="EAL"/>
    <property type="match status" value="1"/>
</dbReference>
<evidence type="ECO:0000313" key="6">
    <source>
        <dbReference type="Proteomes" id="UP000038750"/>
    </source>
</evidence>
<feature type="domain" description="PAC" evidence="2">
    <location>
        <begin position="90"/>
        <end position="144"/>
    </location>
</feature>
<evidence type="ECO:0000313" key="5">
    <source>
        <dbReference type="EMBL" id="CNF10624.1"/>
    </source>
</evidence>
<dbReference type="InterPro" id="IPR035919">
    <property type="entry name" value="EAL_sf"/>
</dbReference>
<dbReference type="Proteomes" id="UP000038750">
    <property type="component" value="Unassembled WGS sequence"/>
</dbReference>
<dbReference type="Pfam" id="PF08447">
    <property type="entry name" value="PAS_3"/>
    <property type="match status" value="1"/>
</dbReference>
<dbReference type="SMART" id="SM00267">
    <property type="entry name" value="GGDEF"/>
    <property type="match status" value="1"/>
</dbReference>
<dbReference type="InterPro" id="IPR035965">
    <property type="entry name" value="PAS-like_dom_sf"/>
</dbReference>
<dbReference type="PROSITE" id="PS50112">
    <property type="entry name" value="PAS"/>
    <property type="match status" value="2"/>
</dbReference>
<dbReference type="SUPFAM" id="SSF55073">
    <property type="entry name" value="Nucleotide cyclase"/>
    <property type="match status" value="1"/>
</dbReference>
<evidence type="ECO:0000259" key="2">
    <source>
        <dbReference type="PROSITE" id="PS50113"/>
    </source>
</evidence>
<dbReference type="GO" id="GO:0071111">
    <property type="term" value="F:cyclic-guanylate-specific phosphodiesterase activity"/>
    <property type="evidence" value="ECO:0007669"/>
    <property type="project" value="UniProtKB-EC"/>
</dbReference>
<dbReference type="InterPro" id="IPR013655">
    <property type="entry name" value="PAS_fold_3"/>
</dbReference>
<dbReference type="CDD" id="cd01949">
    <property type="entry name" value="GGDEF"/>
    <property type="match status" value="1"/>
</dbReference>
<dbReference type="PANTHER" id="PTHR44757:SF2">
    <property type="entry name" value="BIOFILM ARCHITECTURE MAINTENANCE PROTEIN MBAA"/>
    <property type="match status" value="1"/>
</dbReference>
<dbReference type="OrthoDB" id="9804951at2"/>
<accession>A0A0T9LNT8</accession>
<dbReference type="Gene3D" id="3.30.450.40">
    <property type="match status" value="1"/>
</dbReference>
<dbReference type="InterPro" id="IPR043128">
    <property type="entry name" value="Rev_trsase/Diguanyl_cyclase"/>
</dbReference>
<dbReference type="Pfam" id="PF13185">
    <property type="entry name" value="GAF_2"/>
    <property type="match status" value="1"/>
</dbReference>
<dbReference type="InterPro" id="IPR000700">
    <property type="entry name" value="PAS-assoc_C"/>
</dbReference>
<reference evidence="5 6" key="1">
    <citation type="submission" date="2015-03" db="EMBL/GenBank/DDBJ databases">
        <authorList>
            <person name="Murphy D."/>
        </authorList>
    </citation>
    <scope>NUCLEOTIDE SEQUENCE [LARGE SCALE GENOMIC DNA]</scope>
    <source>
        <strain evidence="5 6">BR165/97</strain>
    </source>
</reference>
<gene>
    <name evidence="5" type="primary">dosP</name>
    <name evidence="5" type="ORF">ERS008530_00407</name>
</gene>
<dbReference type="InterPro" id="IPR000160">
    <property type="entry name" value="GGDEF_dom"/>
</dbReference>
<dbReference type="RefSeq" id="WP_050072630.1">
    <property type="nucleotide sequence ID" value="NZ_CPZJ01000002.1"/>
</dbReference>
<dbReference type="SUPFAM" id="SSF55781">
    <property type="entry name" value="GAF domain-like"/>
    <property type="match status" value="1"/>
</dbReference>
<dbReference type="CDD" id="cd00130">
    <property type="entry name" value="PAS"/>
    <property type="match status" value="2"/>
</dbReference>
<dbReference type="Pfam" id="PF00990">
    <property type="entry name" value="GGDEF"/>
    <property type="match status" value="1"/>
</dbReference>
<dbReference type="EC" id="3.1.4.52" evidence="5"/>
<evidence type="ECO:0000259" key="4">
    <source>
        <dbReference type="PROSITE" id="PS50887"/>
    </source>
</evidence>
<dbReference type="SUPFAM" id="SSF141868">
    <property type="entry name" value="EAL domain-like"/>
    <property type="match status" value="1"/>
</dbReference>
<dbReference type="CDD" id="cd01948">
    <property type="entry name" value="EAL"/>
    <property type="match status" value="1"/>
</dbReference>
<evidence type="ECO:0000259" key="3">
    <source>
        <dbReference type="PROSITE" id="PS50883"/>
    </source>
</evidence>
<dbReference type="InterPro" id="IPR001610">
    <property type="entry name" value="PAC"/>
</dbReference>
<keyword evidence="5" id="KW-0378">Hydrolase</keyword>
<dbReference type="SMART" id="SM00052">
    <property type="entry name" value="EAL"/>
    <property type="match status" value="1"/>
</dbReference>
<proteinExistence type="predicted"/>
<sequence length="865" mass="97229">MEHRKTAALQGATQSEYDENYALLSALDSSLAIIEFDLNSRIIAVNQNYLDYFGYQRDEVIGQHHLMFCHQQYANSEEYQTLKKCLLAGKSVEGRFERLHKNGSTVWLAAIYQPVPGPDGTVTRMVKIAKDITFLIEQQKATQEWVQLLTQLTDRSDSAMFIAANSEQGQQAVYINQGFTKLFGYTPEQALGQNMVDLLQSAHPEQLRLMDSTSPNSRQQLLPKELFYSKDQQPHWCSAIINSLVDEQGKPSYSIGVLTDITLTKMYEVLQYKVLEALVKERPLEEVMSLLCHEVERIAPEVTASILQVSGQNHLNHLAAPSLPLIYTAALAYVPIGPISGSCGTAAFRKEPVEVRDIATNPLWESYRHLILPYGWLACWSSPIMSSQGNVLGTLAFYYKEVRGPSEFHIQLVKLIANLCSLAMEREQSHKQIQRLAFYDSLTGLPNRTQFLIYAKQALALATETNYTLAVLVINLDRFKQVNDSLGLAAGDELLALIAQRLRSEMSKDDIIGRLSGDEFIIILAPCTMQQATVKVEKMLSLLSQPCQIASVNIIPSASVGISLYPENGLEMDALMNHADIAMHKAKDMGRGHFNFFSAEMNTLNQQRQDMEDALRQAFHIGSLELFYQPQVMLKDGNIYGVEALSRWMHPILGNIPPQRFIPIAEECGLINELALWAIETACHQLADWRLRGIDVPSISVNLSPTNFNNQGLPDMILHILQHYHLPPQDLTLEITEDILITNNQAIFAIIEKIHRLGVRLSMDDFGTGYSSLSYLRRLDLDEIKLDKSFVHDLEHDETSRTLSEAVIRIGESLQLSVIVEGVENEAQRTLLSRQGYKIGQGFLFSEALSAGKLEQWLEQRTASS</sequence>
<dbReference type="PIRSF" id="PIRSF005925">
    <property type="entry name" value="Dos"/>
    <property type="match status" value="1"/>
</dbReference>
<dbReference type="SMART" id="SM00091">
    <property type="entry name" value="PAS"/>
    <property type="match status" value="2"/>
</dbReference>
<dbReference type="Gene3D" id="3.30.70.270">
    <property type="match status" value="1"/>
</dbReference>
<dbReference type="eggNOG" id="COG5001">
    <property type="taxonomic scope" value="Bacteria"/>
</dbReference>
<evidence type="ECO:0000259" key="1">
    <source>
        <dbReference type="PROSITE" id="PS50112"/>
    </source>
</evidence>
<name>A0A0T9LNT8_YERIN</name>
<dbReference type="InterPro" id="IPR000014">
    <property type="entry name" value="PAS"/>
</dbReference>
<dbReference type="NCBIfam" id="TIGR00229">
    <property type="entry name" value="sensory_box"/>
    <property type="match status" value="2"/>
</dbReference>
<dbReference type="Gene3D" id="3.30.450.20">
    <property type="entry name" value="PAS domain"/>
    <property type="match status" value="2"/>
</dbReference>
<dbReference type="InterPro" id="IPR052155">
    <property type="entry name" value="Biofilm_reg_signaling"/>
</dbReference>
<dbReference type="PROSITE" id="PS50113">
    <property type="entry name" value="PAC"/>
    <property type="match status" value="1"/>
</dbReference>
<feature type="domain" description="PAS" evidence="1">
    <location>
        <begin position="149"/>
        <end position="225"/>
    </location>
</feature>
<dbReference type="InterPro" id="IPR012226">
    <property type="entry name" value="Diguanyl_cyclase/Pdiesterase"/>
</dbReference>
<dbReference type="InterPro" id="IPR029787">
    <property type="entry name" value="Nucleotide_cyclase"/>
</dbReference>
<dbReference type="EMBL" id="CPZJ01000002">
    <property type="protein sequence ID" value="CNF10624.1"/>
    <property type="molecule type" value="Genomic_DNA"/>
</dbReference>
<dbReference type="PROSITE" id="PS50883">
    <property type="entry name" value="EAL"/>
    <property type="match status" value="1"/>
</dbReference>
<protein>
    <submittedName>
        <fullName evidence="5">Putative phosphodiesterase</fullName>
        <ecNumber evidence="5">3.1.4.52</ecNumber>
    </submittedName>
</protein>
<dbReference type="InterPro" id="IPR029016">
    <property type="entry name" value="GAF-like_dom_sf"/>
</dbReference>
<organism evidence="5 6">
    <name type="scientific">Yersinia intermedia</name>
    <dbReference type="NCBI Taxonomy" id="631"/>
    <lineage>
        <taxon>Bacteria</taxon>
        <taxon>Pseudomonadati</taxon>
        <taxon>Pseudomonadota</taxon>
        <taxon>Gammaproteobacteria</taxon>
        <taxon>Enterobacterales</taxon>
        <taxon>Yersiniaceae</taxon>
        <taxon>Yersinia</taxon>
    </lineage>
</organism>